<dbReference type="Gene3D" id="3.30.43.10">
    <property type="entry name" value="Uridine Diphospho-n-acetylenolpyruvylglucosamine Reductase, domain 2"/>
    <property type="match status" value="1"/>
</dbReference>
<reference evidence="21 22" key="1">
    <citation type="submission" date="2023-05" db="EMBL/GenBank/DDBJ databases">
        <title>Novel species of genus Flectobacillus isolated from stream in China.</title>
        <authorList>
            <person name="Lu H."/>
        </authorList>
    </citation>
    <scope>NUCLEOTIDE SEQUENCE [LARGE SCALE GENOMIC DNA]</scope>
    <source>
        <strain evidence="21 22">KCTC 42575</strain>
    </source>
</reference>
<proteinExistence type="inferred from homology"/>
<evidence type="ECO:0000313" key="22">
    <source>
        <dbReference type="Proteomes" id="UP001236507"/>
    </source>
</evidence>
<sequence length="339" mass="37709">MNIQENISLKAFNTFGLDATAQYFTEVKTVEALVEVLSLETFKDTPKLFLGGGSNILLTKDFEGLVIKIDIQGIEKVDENENHVYLRAGAGVVWHEFVLHCIANDWAGVENLSLIPGTVGAAPMQNIGAYGIEIKDVFEKLEALNLKTLEIEVFTLEQCHFGYRESIFKNSHKDQYVILNVTFKLSKTPNFHIEYGAIKDTLKEMGIEQLSIKAISDAVIHIRQSKLPNPAEIGNSGSFFKNPEIPKAQFDILKEKFPHIVSFPSVNPELIKVPAGWLIEQAGWKGFRDGQIGVHAKQALVLVNYGGGNGNAIKELAYKIQDSVNEKFGILLHPEVNFI</sequence>
<comment type="similarity">
    <text evidence="19">Belongs to the MurB family.</text>
</comment>
<dbReference type="InterPro" id="IPR003170">
    <property type="entry name" value="MurB"/>
</dbReference>
<dbReference type="SUPFAM" id="SSF56194">
    <property type="entry name" value="Uridine diphospho-N-Acetylenolpyruvylglucosamine reductase, MurB, C-terminal domain"/>
    <property type="match status" value="1"/>
</dbReference>
<dbReference type="HAMAP" id="MF_00037">
    <property type="entry name" value="MurB"/>
    <property type="match status" value="1"/>
</dbReference>
<evidence type="ECO:0000256" key="9">
    <source>
        <dbReference type="ARBA" id="ARBA00022630"/>
    </source>
</evidence>
<keyword evidence="16 19" id="KW-0961">Cell wall biogenesis/degradation</keyword>
<dbReference type="EC" id="1.3.1.98" evidence="5 19"/>
<keyword evidence="11 19" id="KW-0521">NADP</keyword>
<keyword evidence="22" id="KW-1185">Reference proteome</keyword>
<evidence type="ECO:0000313" key="21">
    <source>
        <dbReference type="EMBL" id="MDI9859163.1"/>
    </source>
</evidence>
<dbReference type="RefSeq" id="WP_283344170.1">
    <property type="nucleotide sequence ID" value="NZ_JASHIF010000007.1"/>
</dbReference>
<dbReference type="PANTHER" id="PTHR21071:SF4">
    <property type="entry name" value="UDP-N-ACETYLENOLPYRUVOYLGLUCOSAMINE REDUCTASE"/>
    <property type="match status" value="1"/>
</dbReference>
<comment type="function">
    <text evidence="2 19">Cell wall formation.</text>
</comment>
<evidence type="ECO:0000256" key="13">
    <source>
        <dbReference type="ARBA" id="ARBA00022984"/>
    </source>
</evidence>
<dbReference type="InterPro" id="IPR006094">
    <property type="entry name" value="Oxid_FAD_bind_N"/>
</dbReference>
<evidence type="ECO:0000256" key="10">
    <source>
        <dbReference type="ARBA" id="ARBA00022827"/>
    </source>
</evidence>
<comment type="caution">
    <text evidence="21">The sequence shown here is derived from an EMBL/GenBank/DDBJ whole genome shotgun (WGS) entry which is preliminary data.</text>
</comment>
<evidence type="ECO:0000256" key="17">
    <source>
        <dbReference type="ARBA" id="ARBA00031026"/>
    </source>
</evidence>
<feature type="active site" evidence="19">
    <location>
        <position position="335"/>
    </location>
</feature>
<dbReference type="InterPro" id="IPR016167">
    <property type="entry name" value="FAD-bd_PCMH_sub1"/>
</dbReference>
<protein>
    <recommendedName>
        <fullName evidence="6 19">UDP-N-acetylenolpyruvoylglucosamine reductase</fullName>
        <ecNumber evidence="5 19">1.3.1.98</ecNumber>
    </recommendedName>
    <alternativeName>
        <fullName evidence="17 19">UDP-N-acetylmuramate dehydrogenase</fullName>
    </alternativeName>
</protein>
<dbReference type="EMBL" id="JASHIF010000007">
    <property type="protein sequence ID" value="MDI9859163.1"/>
    <property type="molecule type" value="Genomic_DNA"/>
</dbReference>
<dbReference type="InterPro" id="IPR036635">
    <property type="entry name" value="MurB_C_sf"/>
</dbReference>
<keyword evidence="15 19" id="KW-0131">Cell cycle</keyword>
<dbReference type="Pfam" id="PF01565">
    <property type="entry name" value="FAD_binding_4"/>
    <property type="match status" value="1"/>
</dbReference>
<evidence type="ECO:0000256" key="18">
    <source>
        <dbReference type="ARBA" id="ARBA00048914"/>
    </source>
</evidence>
<evidence type="ECO:0000256" key="2">
    <source>
        <dbReference type="ARBA" id="ARBA00003921"/>
    </source>
</evidence>
<comment type="subcellular location">
    <subcellularLocation>
        <location evidence="3 19">Cytoplasm</location>
    </subcellularLocation>
</comment>
<dbReference type="InterPro" id="IPR016169">
    <property type="entry name" value="FAD-bd_PCMH_sub2"/>
</dbReference>
<dbReference type="InterPro" id="IPR011601">
    <property type="entry name" value="MurB_C"/>
</dbReference>
<dbReference type="InterPro" id="IPR036318">
    <property type="entry name" value="FAD-bd_PCMH-like_sf"/>
</dbReference>
<evidence type="ECO:0000256" key="1">
    <source>
        <dbReference type="ARBA" id="ARBA00001974"/>
    </source>
</evidence>
<evidence type="ECO:0000256" key="15">
    <source>
        <dbReference type="ARBA" id="ARBA00023306"/>
    </source>
</evidence>
<evidence type="ECO:0000256" key="3">
    <source>
        <dbReference type="ARBA" id="ARBA00004496"/>
    </source>
</evidence>
<evidence type="ECO:0000256" key="14">
    <source>
        <dbReference type="ARBA" id="ARBA00023002"/>
    </source>
</evidence>
<keyword evidence="13 19" id="KW-0573">Peptidoglycan synthesis</keyword>
<keyword evidence="10 19" id="KW-0274">FAD</keyword>
<dbReference type="NCBIfam" id="TIGR00179">
    <property type="entry name" value="murB"/>
    <property type="match status" value="1"/>
</dbReference>
<keyword evidence="14 19" id="KW-0560">Oxidoreductase</keyword>
<evidence type="ECO:0000256" key="7">
    <source>
        <dbReference type="ARBA" id="ARBA00022490"/>
    </source>
</evidence>
<dbReference type="Proteomes" id="UP001236507">
    <property type="component" value="Unassembled WGS sequence"/>
</dbReference>
<keyword evidence="9 19" id="KW-0285">Flavoprotein</keyword>
<evidence type="ECO:0000256" key="4">
    <source>
        <dbReference type="ARBA" id="ARBA00004752"/>
    </source>
</evidence>
<dbReference type="Gene3D" id="3.90.78.10">
    <property type="entry name" value="UDP-N-acetylenolpyruvoylglucosamine reductase, C-terminal domain"/>
    <property type="match status" value="1"/>
</dbReference>
<dbReference type="InterPro" id="IPR016166">
    <property type="entry name" value="FAD-bd_PCMH"/>
</dbReference>
<evidence type="ECO:0000256" key="12">
    <source>
        <dbReference type="ARBA" id="ARBA00022960"/>
    </source>
</evidence>
<organism evidence="21 22">
    <name type="scientific">Flectobacillus roseus</name>
    <dbReference type="NCBI Taxonomy" id="502259"/>
    <lineage>
        <taxon>Bacteria</taxon>
        <taxon>Pseudomonadati</taxon>
        <taxon>Bacteroidota</taxon>
        <taxon>Cytophagia</taxon>
        <taxon>Cytophagales</taxon>
        <taxon>Flectobacillaceae</taxon>
        <taxon>Flectobacillus</taxon>
    </lineage>
</organism>
<evidence type="ECO:0000259" key="20">
    <source>
        <dbReference type="PROSITE" id="PS51387"/>
    </source>
</evidence>
<evidence type="ECO:0000256" key="11">
    <source>
        <dbReference type="ARBA" id="ARBA00022857"/>
    </source>
</evidence>
<keyword evidence="12 19" id="KW-0133">Cell shape</keyword>
<keyword evidence="8 19" id="KW-0132">Cell division</keyword>
<evidence type="ECO:0000256" key="19">
    <source>
        <dbReference type="HAMAP-Rule" id="MF_00037"/>
    </source>
</evidence>
<accession>A0ABT6Y6F3</accession>
<evidence type="ECO:0000256" key="16">
    <source>
        <dbReference type="ARBA" id="ARBA00023316"/>
    </source>
</evidence>
<keyword evidence="7 19" id="KW-0963">Cytoplasm</keyword>
<comment type="pathway">
    <text evidence="4 19">Cell wall biogenesis; peptidoglycan biosynthesis.</text>
</comment>
<dbReference type="SUPFAM" id="SSF56176">
    <property type="entry name" value="FAD-binding/transporter-associated domain-like"/>
    <property type="match status" value="1"/>
</dbReference>
<evidence type="ECO:0000256" key="5">
    <source>
        <dbReference type="ARBA" id="ARBA00012518"/>
    </source>
</evidence>
<dbReference type="Gene3D" id="3.30.465.10">
    <property type="match status" value="1"/>
</dbReference>
<dbReference type="PROSITE" id="PS51387">
    <property type="entry name" value="FAD_PCMH"/>
    <property type="match status" value="1"/>
</dbReference>
<name>A0ABT6Y6F3_9BACT</name>
<gene>
    <name evidence="19 21" type="primary">murB</name>
    <name evidence="21" type="ORF">QM524_08090</name>
</gene>
<feature type="domain" description="FAD-binding PCMH-type" evidence="20">
    <location>
        <begin position="15"/>
        <end position="188"/>
    </location>
</feature>
<evidence type="ECO:0000256" key="6">
    <source>
        <dbReference type="ARBA" id="ARBA00015188"/>
    </source>
</evidence>
<evidence type="ECO:0000256" key="8">
    <source>
        <dbReference type="ARBA" id="ARBA00022618"/>
    </source>
</evidence>
<dbReference type="NCBIfam" id="NF010478">
    <property type="entry name" value="PRK13903.1"/>
    <property type="match status" value="1"/>
</dbReference>
<comment type="cofactor">
    <cofactor evidence="1 19">
        <name>FAD</name>
        <dbReference type="ChEBI" id="CHEBI:57692"/>
    </cofactor>
</comment>
<feature type="active site" evidence="19">
    <location>
        <position position="164"/>
    </location>
</feature>
<dbReference type="PANTHER" id="PTHR21071">
    <property type="entry name" value="UDP-N-ACETYLENOLPYRUVOYLGLUCOSAMINE REDUCTASE"/>
    <property type="match status" value="1"/>
</dbReference>
<comment type="catalytic activity">
    <reaction evidence="18 19">
        <text>UDP-N-acetyl-alpha-D-muramate + NADP(+) = UDP-N-acetyl-3-O-(1-carboxyvinyl)-alpha-D-glucosamine + NADPH + H(+)</text>
        <dbReference type="Rhea" id="RHEA:12248"/>
        <dbReference type="ChEBI" id="CHEBI:15378"/>
        <dbReference type="ChEBI" id="CHEBI:57783"/>
        <dbReference type="ChEBI" id="CHEBI:58349"/>
        <dbReference type="ChEBI" id="CHEBI:68483"/>
        <dbReference type="ChEBI" id="CHEBI:70757"/>
        <dbReference type="EC" id="1.3.1.98"/>
    </reaction>
</comment>
<dbReference type="Pfam" id="PF02873">
    <property type="entry name" value="MurB_C"/>
    <property type="match status" value="1"/>
</dbReference>
<feature type="active site" description="Proton donor" evidence="19">
    <location>
        <position position="238"/>
    </location>
</feature>
<dbReference type="NCBIfam" id="NF000755">
    <property type="entry name" value="PRK00046.1"/>
    <property type="match status" value="1"/>
</dbReference>
<dbReference type="GO" id="GO:0008762">
    <property type="term" value="F:UDP-N-acetylmuramate dehydrogenase activity"/>
    <property type="evidence" value="ECO:0007669"/>
    <property type="project" value="UniProtKB-EC"/>
</dbReference>